<keyword evidence="4" id="KW-1185">Reference proteome</keyword>
<dbReference type="InterPro" id="IPR001810">
    <property type="entry name" value="F-box_dom"/>
</dbReference>
<dbReference type="Gramene" id="OBART02G37910.2">
    <property type="protein sequence ID" value="OBART02G37910.2"/>
    <property type="gene ID" value="OBART02G37910"/>
</dbReference>
<dbReference type="InterPro" id="IPR044997">
    <property type="entry name" value="F-box_plant"/>
</dbReference>
<evidence type="ECO:0000313" key="3">
    <source>
        <dbReference type="EnsemblPlants" id="OBART02G37910.2"/>
    </source>
</evidence>
<dbReference type="Proteomes" id="UP000026960">
    <property type="component" value="Chromosome 2"/>
</dbReference>
<reference evidence="3" key="2">
    <citation type="submission" date="2015-03" db="UniProtKB">
        <authorList>
            <consortium name="EnsemblPlants"/>
        </authorList>
    </citation>
    <scope>IDENTIFICATION</scope>
</reference>
<name>A0A0D3FCB0_9ORYZ</name>
<reference evidence="3" key="1">
    <citation type="journal article" date="2009" name="Rice">
        <title>De Novo Next Generation Sequencing of Plant Genomes.</title>
        <authorList>
            <person name="Rounsley S."/>
            <person name="Marri P.R."/>
            <person name="Yu Y."/>
            <person name="He R."/>
            <person name="Sisneros N."/>
            <person name="Goicoechea J.L."/>
            <person name="Lee S.J."/>
            <person name="Angelova A."/>
            <person name="Kudrna D."/>
            <person name="Luo M."/>
            <person name="Affourtit J."/>
            <person name="Desany B."/>
            <person name="Knight J."/>
            <person name="Niazi F."/>
            <person name="Egholm M."/>
            <person name="Wing R.A."/>
        </authorList>
    </citation>
    <scope>NUCLEOTIDE SEQUENCE [LARGE SCALE GENOMIC DNA]</scope>
    <source>
        <strain evidence="3">cv. IRGC 105608</strain>
    </source>
</reference>
<dbReference type="eggNOG" id="KOG0342">
    <property type="taxonomic scope" value="Eukaryota"/>
</dbReference>
<protein>
    <recommendedName>
        <fullName evidence="2">F-box domain-containing protein</fullName>
    </recommendedName>
</protein>
<dbReference type="SMART" id="SM00256">
    <property type="entry name" value="FBOX"/>
    <property type="match status" value="3"/>
</dbReference>
<feature type="region of interest" description="Disordered" evidence="1">
    <location>
        <begin position="914"/>
        <end position="939"/>
    </location>
</feature>
<proteinExistence type="predicted"/>
<accession>A0A0D3FCB0</accession>
<dbReference type="PANTHER" id="PTHR32153">
    <property type="entry name" value="OJ000223_09.16 PROTEIN"/>
    <property type="match status" value="1"/>
</dbReference>
<evidence type="ECO:0000259" key="2">
    <source>
        <dbReference type="PROSITE" id="PS50181"/>
    </source>
</evidence>
<feature type="domain" description="F-box" evidence="2">
    <location>
        <begin position="943"/>
        <end position="979"/>
    </location>
</feature>
<evidence type="ECO:0000256" key="1">
    <source>
        <dbReference type="SAM" id="MobiDB-lite"/>
    </source>
</evidence>
<feature type="domain" description="F-box" evidence="2">
    <location>
        <begin position="24"/>
        <end position="56"/>
    </location>
</feature>
<dbReference type="InterPro" id="IPR055357">
    <property type="entry name" value="LRR_At1g61320_AtMIF1"/>
</dbReference>
<dbReference type="Pfam" id="PF23622">
    <property type="entry name" value="LRR_At1g61320_AtMIF1"/>
    <property type="match status" value="3"/>
</dbReference>
<dbReference type="Pfam" id="PF00646">
    <property type="entry name" value="F-box"/>
    <property type="match status" value="3"/>
</dbReference>
<dbReference type="Gene3D" id="3.80.10.10">
    <property type="entry name" value="Ribonuclease Inhibitor"/>
    <property type="match status" value="4"/>
</dbReference>
<feature type="domain" description="F-box" evidence="2">
    <location>
        <begin position="1355"/>
        <end position="1387"/>
    </location>
</feature>
<dbReference type="SUPFAM" id="SSF52047">
    <property type="entry name" value="RNI-like"/>
    <property type="match status" value="4"/>
</dbReference>
<dbReference type="SUPFAM" id="SSF81383">
    <property type="entry name" value="F-box domain"/>
    <property type="match status" value="3"/>
</dbReference>
<dbReference type="STRING" id="65489.A0A0D3FCB0"/>
<evidence type="ECO:0000313" key="4">
    <source>
        <dbReference type="Proteomes" id="UP000026960"/>
    </source>
</evidence>
<dbReference type="InterPro" id="IPR032675">
    <property type="entry name" value="LRR_dom_sf"/>
</dbReference>
<feature type="compositionally biased region" description="Basic residues" evidence="1">
    <location>
        <begin position="917"/>
        <end position="930"/>
    </location>
</feature>
<sequence>MKNKKGSRRNRNKSAAHNNHLLVVDRFTKLPDDVLLNILERLNTPDAVRTCLLSKRTIHLRHLLSNLNISLHSFLPHYYGYYATSKDAIQIQMNAAVSDATDSILNFRNQEIPLRQLSITFYLKYYDCLAIGKAVARAMATHSHNLDSAEFIILTGKRALYCSIDDLRHNGKLLMTFFGACTDAFAGLTRLHLRNLRLAETDIPNIIATCKRLEYLKLSACQIEDSVLQLQLEHPHLVELDISTANLDLVELNSLPNLKRLVFSVWVCPQEPLSFGNVPLLSSLSLTNVAMRWHKVIRLSQFLANITFIKDLHLNFLSEKIWVHPECPELLAPVLQNLQVLNLDELPEECDIAWTSFFLEAAPSLKEMCITVWDHWCEIETDKVEREEQGYCDKTNLEWESSAPDGFRHYNLTKFTIYGFQPNENFLGYIRHIMEAAVNLEDISLYDRKVLECCEDLDPKIKVAPSRYPQTIVEQELLRKQITEGLVMASPHLAIQLTAEANVFCSSTTKRLVFNLLSVVLDSSEIKGVYNLINASRRNRNGVVSFAPDPDYVTFKETIVMNAAVADATDNNLRLAETDIPNIIATCKRLESLRMFMCQTEGTVLQLQVEHQRLVELDICHGCLKLVKLNSLPKLERLVFYSWRHPQEPLYFGNVPQLSSLSLTNVGLRWHNLIRLSQFLSNVTSIRDLHLNLESERIWVQPECPKLLAPVLQNLQVLTLDDLREGCDIAWTRFFLEAAPFLKELCITVWDHWCNIVTDKVEREEEGYCDKTNVQWESSSPDGFRHCNLVKLTIYGFQPDDNFLGYIRHIMESAVNIEEISLYDRKVEDCCEELDPKIKVAPSKYPQTVEEQELLRKQITEGLVMASPHTEAELLELLPCSVLCSFWNSRWTPSGRNTRRSPTHLIPISSTSARFRSSMKNKKGSRRNRNKSAASTGSLPLPVDRLTKLPDDVLLNILDRLNTPDAVRTCLLSKRTLNLRHLLSNFVISAGSFFHGSRFVSLPHLIQANSAVADATDNVLSFRSQDVPLHRLSICFYLKYYDCLTIGKAVSQAMATYNQIDSVEFIILTELQPECYTYLRMSVCDSEDSVLQLQLEHPRLVELDIYDAGFHLVDLKSLPNLKRLVFGMWVSPREPLSFGIVPMLSSLSLNNVSAGYQEVFRLSHFLANVPNISNLHLSFASEKIWVKPECPKLLAPVLQKLRVLNLDRLPEGCDIAWTRFFLEAAPNLKKMSITVWDHWCDMETDSVEREELGYRDKTNVEWQSSQPDGFKHHNLVKLIIYGFQPDDNFVGYIRCMMEAAVNLVRISLYDRRFSDCCSDLDPKIKIKVALSRFPRTIKQQELRKSAAHNNPQLVVDRFTKLPDDLLLNILDRLNTPDAVRTCLLSKRTIHLRHMLSRFQISVDSFVPDCGYATLKDTIPMNAAVADATDSILNFRRQDIPLRHLSVCFYLKYYDCLTIGKAVARAMATNNLLDSVEFIILPEKKPEHYSTYDLRHNGKQLMRLFGACTDAFAGLTRLYLRNLKLGETDIPNIIATCKLLEYLRLSFCETEDSVLQLQVEHPRLVELDIYHASLELVELNYLPNLKHLDFSLWVCPHEPLSFGNVPLLSSLSLTNVAMRYQEVIRLSHFLANVPNISDLYLNFGSEKIWVQPECPKLLAPVLRNLQVLNLDELPEECDISWTCFFLEAAPSLKEMRVTVWDHWCGMQTDKVEREEQGYSEKANVEWESSAPDGFRHYNLTKLTIYGFQPNDNFLGYIRHIMEAAVNLEDVSLYDRKVLECCEDLDPKIKVAPSWYPQTIEEQELLRKQITEGLVLASPHVIHFRS</sequence>
<dbReference type="PROSITE" id="PS50181">
    <property type="entry name" value="FBOX"/>
    <property type="match status" value="3"/>
</dbReference>
<dbReference type="InterPro" id="IPR036047">
    <property type="entry name" value="F-box-like_dom_sf"/>
</dbReference>
<dbReference type="PaxDb" id="65489-OBART02G37910.2"/>
<dbReference type="EnsemblPlants" id="OBART02G37910.2">
    <property type="protein sequence ID" value="OBART02G37910.2"/>
    <property type="gene ID" value="OBART02G37910"/>
</dbReference>
<organism evidence="3">
    <name type="scientific">Oryza barthii</name>
    <dbReference type="NCBI Taxonomy" id="65489"/>
    <lineage>
        <taxon>Eukaryota</taxon>
        <taxon>Viridiplantae</taxon>
        <taxon>Streptophyta</taxon>
        <taxon>Embryophyta</taxon>
        <taxon>Tracheophyta</taxon>
        <taxon>Spermatophyta</taxon>
        <taxon>Magnoliopsida</taxon>
        <taxon>Liliopsida</taxon>
        <taxon>Poales</taxon>
        <taxon>Poaceae</taxon>
        <taxon>BOP clade</taxon>
        <taxon>Oryzoideae</taxon>
        <taxon>Oryzeae</taxon>
        <taxon>Oryzinae</taxon>
        <taxon>Oryza</taxon>
    </lineage>
</organism>